<dbReference type="GO" id="GO:0016887">
    <property type="term" value="F:ATP hydrolysis activity"/>
    <property type="evidence" value="ECO:0007669"/>
    <property type="project" value="InterPro"/>
</dbReference>
<dbReference type="GO" id="GO:0005524">
    <property type="term" value="F:ATP binding"/>
    <property type="evidence" value="ECO:0007669"/>
    <property type="project" value="UniProtKB-KW"/>
</dbReference>
<dbReference type="NCBIfam" id="TIGR03415">
    <property type="entry name" value="ABC_choXWV_ATP"/>
    <property type="match status" value="1"/>
</dbReference>
<dbReference type="SMART" id="SM00382">
    <property type="entry name" value="AAA"/>
    <property type="match status" value="1"/>
</dbReference>
<evidence type="ECO:0000256" key="6">
    <source>
        <dbReference type="ARBA" id="ARBA00061968"/>
    </source>
</evidence>
<keyword evidence="4 10" id="KW-0067">ATP-binding</keyword>
<dbReference type="EC" id="7.6.2.9" evidence="7"/>
<proteinExistence type="inferred from homology"/>
<evidence type="ECO:0000256" key="5">
    <source>
        <dbReference type="ARBA" id="ARBA00051811"/>
    </source>
</evidence>
<dbReference type="PROSITE" id="PS00211">
    <property type="entry name" value="ABC_TRANSPORTER_1"/>
    <property type="match status" value="1"/>
</dbReference>
<dbReference type="Gene3D" id="3.40.50.300">
    <property type="entry name" value="P-loop containing nucleotide triphosphate hydrolases"/>
    <property type="match status" value="1"/>
</dbReference>
<dbReference type="PROSITE" id="PS50893">
    <property type="entry name" value="ABC_TRANSPORTER_2"/>
    <property type="match status" value="1"/>
</dbReference>
<dbReference type="PANTHER" id="PTHR43869">
    <property type="entry name" value="GLYCINE BETAINE/PROLINE BETAINE TRANSPORT SYSTEM ATP-BINDING PROTEIN PROV"/>
    <property type="match status" value="1"/>
</dbReference>
<dbReference type="STRING" id="1120955.SAMN03080610_03214"/>
<comment type="similarity">
    <text evidence="1">Belongs to the ABC transporter superfamily.</text>
</comment>
<evidence type="ECO:0000256" key="3">
    <source>
        <dbReference type="ARBA" id="ARBA00022741"/>
    </source>
</evidence>
<dbReference type="Proteomes" id="UP000199347">
    <property type="component" value="Unassembled WGS sequence"/>
</dbReference>
<dbReference type="GO" id="GO:0015220">
    <property type="term" value="F:choline transmembrane transporter activity"/>
    <property type="evidence" value="ECO:0007669"/>
    <property type="project" value="InterPro"/>
</dbReference>
<evidence type="ECO:0000259" key="9">
    <source>
        <dbReference type="PROSITE" id="PS50893"/>
    </source>
</evidence>
<feature type="domain" description="ABC transporter" evidence="9">
    <location>
        <begin position="28"/>
        <end position="275"/>
    </location>
</feature>
<dbReference type="FunFam" id="3.40.50.300:FF:000201">
    <property type="entry name" value="Glycine betaine/L-proline ABC transporter ATP-binding protein"/>
    <property type="match status" value="1"/>
</dbReference>
<evidence type="ECO:0000313" key="11">
    <source>
        <dbReference type="Proteomes" id="UP000199347"/>
    </source>
</evidence>
<comment type="catalytic activity">
    <reaction evidence="5">
        <text>a quaternary ammonium(out) + ATP + H2O = a quaternary ammonium(in) + ADP + phosphate + H(+)</text>
        <dbReference type="Rhea" id="RHEA:11036"/>
        <dbReference type="ChEBI" id="CHEBI:15377"/>
        <dbReference type="ChEBI" id="CHEBI:15378"/>
        <dbReference type="ChEBI" id="CHEBI:30616"/>
        <dbReference type="ChEBI" id="CHEBI:35267"/>
        <dbReference type="ChEBI" id="CHEBI:43474"/>
        <dbReference type="ChEBI" id="CHEBI:456216"/>
        <dbReference type="EC" id="7.6.2.9"/>
    </reaction>
    <physiologicalReaction direction="left-to-right" evidence="5">
        <dbReference type="Rhea" id="RHEA:11037"/>
    </physiologicalReaction>
</comment>
<evidence type="ECO:0000256" key="2">
    <source>
        <dbReference type="ARBA" id="ARBA00022448"/>
    </source>
</evidence>
<dbReference type="Pfam" id="PF00005">
    <property type="entry name" value="ABC_tran"/>
    <property type="match status" value="1"/>
</dbReference>
<sequence>MSGTSSRQPVVRFKGVDIVFGDHPTKALPLIDAGKSRAEIQDETNQIVGVKNADLDVYDGEVVVLMGLSGSGKSTLLRAVNGLNPVTRGEVFVHDGESDVAVHSCGTRQLRKLRRNRVSMVFQQFALLPWRTVRENVALGLELSHVGRRRRRKDVERQLELVGLGGWGDKRVEELSGGMQQRVGLARALANDAPILLMDEPFSALDPLIRDRLQDELLDLQRRLERTIIFVSHDLDEALKLGNRIAIMEGGIIVQVGTPQEIVLSPASEYVRAFVSHMNPLNVLRAQEVMRPPRMNGEDATAAAERAENGRAENGGAESFELVSDGIVRNGETLPLIDLQNLRSGSLAPGSLVRVGRETGLRDLIDARLMHRGDFIVVGDDGVKGVIGDEELFGALIRGRSELQAR</sequence>
<dbReference type="InterPro" id="IPR051921">
    <property type="entry name" value="ABC_osmolyte_uptake_ATP-bind"/>
</dbReference>
<dbReference type="GO" id="GO:0006970">
    <property type="term" value="P:response to osmotic stress"/>
    <property type="evidence" value="ECO:0007669"/>
    <property type="project" value="UniProtKB-ARBA"/>
</dbReference>
<comment type="subunit">
    <text evidence="6">The complex is probably composed of two ATP-binding proteins (TmoW), two transmembrane proteins (TmoV) and a solute-binding protein (TmoX).</text>
</comment>
<dbReference type="SUPFAM" id="SSF52540">
    <property type="entry name" value="P-loop containing nucleoside triphosphate hydrolases"/>
    <property type="match status" value="1"/>
</dbReference>
<organism evidence="10 11">
    <name type="scientific">Afifella marina DSM 2698</name>
    <dbReference type="NCBI Taxonomy" id="1120955"/>
    <lineage>
        <taxon>Bacteria</taxon>
        <taxon>Pseudomonadati</taxon>
        <taxon>Pseudomonadota</taxon>
        <taxon>Alphaproteobacteria</taxon>
        <taxon>Hyphomicrobiales</taxon>
        <taxon>Afifellaceae</taxon>
        <taxon>Afifella</taxon>
    </lineage>
</organism>
<dbReference type="GO" id="GO:0055052">
    <property type="term" value="C:ATP-binding cassette (ABC) transporter complex, substrate-binding subunit-containing"/>
    <property type="evidence" value="ECO:0007669"/>
    <property type="project" value="InterPro"/>
</dbReference>
<evidence type="ECO:0000256" key="1">
    <source>
        <dbReference type="ARBA" id="ARBA00005417"/>
    </source>
</evidence>
<dbReference type="GO" id="GO:0015418">
    <property type="term" value="F:ABC-type quaternary ammonium compound transporting activity"/>
    <property type="evidence" value="ECO:0007669"/>
    <property type="project" value="UniProtKB-EC"/>
</dbReference>
<dbReference type="OrthoDB" id="9802264at2"/>
<dbReference type="AlphaFoldDB" id="A0A1G5P4J3"/>
<protein>
    <recommendedName>
        <fullName evidence="8">Trimethylamine N-oxide transport system ATP-binding protein TmoW</fullName>
        <ecNumber evidence="7">7.6.2.9</ecNumber>
    </recommendedName>
</protein>
<dbReference type="InterPro" id="IPR027417">
    <property type="entry name" value="P-loop_NTPase"/>
</dbReference>
<accession>A0A1G5P4J3</accession>
<evidence type="ECO:0000256" key="4">
    <source>
        <dbReference type="ARBA" id="ARBA00022840"/>
    </source>
</evidence>
<evidence type="ECO:0000313" key="10">
    <source>
        <dbReference type="EMBL" id="SCZ44455.1"/>
    </source>
</evidence>
<dbReference type="InterPro" id="IPR022473">
    <property type="entry name" value="ABC_trnsptr_Choline_ATP-bd"/>
</dbReference>
<evidence type="ECO:0000256" key="7">
    <source>
        <dbReference type="ARBA" id="ARBA00066388"/>
    </source>
</evidence>
<keyword evidence="3" id="KW-0547">Nucleotide-binding</keyword>
<reference evidence="10 11" key="1">
    <citation type="submission" date="2016-10" db="EMBL/GenBank/DDBJ databases">
        <authorList>
            <person name="de Groot N.N."/>
        </authorList>
    </citation>
    <scope>NUCLEOTIDE SEQUENCE [LARGE SCALE GENOMIC DNA]</scope>
    <source>
        <strain evidence="10 11">DSM 2698</strain>
    </source>
</reference>
<dbReference type="InterPro" id="IPR017871">
    <property type="entry name" value="ABC_transporter-like_CS"/>
</dbReference>
<dbReference type="InterPro" id="IPR003439">
    <property type="entry name" value="ABC_transporter-like_ATP-bd"/>
</dbReference>
<keyword evidence="11" id="KW-1185">Reference proteome</keyword>
<gene>
    <name evidence="10" type="ORF">SAMN03080610_03214</name>
</gene>
<name>A0A1G5P4J3_AFIMA</name>
<evidence type="ECO:0000256" key="8">
    <source>
        <dbReference type="ARBA" id="ARBA00068787"/>
    </source>
</evidence>
<keyword evidence="2" id="KW-0813">Transport</keyword>
<dbReference type="PANTHER" id="PTHR43869:SF1">
    <property type="entry name" value="GLYCINE BETAINE_PROLINE BETAINE TRANSPORT SYSTEM ATP-BINDING PROTEIN PROV"/>
    <property type="match status" value="1"/>
</dbReference>
<dbReference type="RefSeq" id="WP_092815623.1">
    <property type="nucleotide sequence ID" value="NZ_FMVW01000009.1"/>
</dbReference>
<dbReference type="EMBL" id="FMVW01000009">
    <property type="protein sequence ID" value="SCZ44455.1"/>
    <property type="molecule type" value="Genomic_DNA"/>
</dbReference>
<dbReference type="InterPro" id="IPR003593">
    <property type="entry name" value="AAA+_ATPase"/>
</dbReference>